<reference evidence="1 2" key="1">
    <citation type="submission" date="2018-08" db="EMBL/GenBank/DDBJ databases">
        <title>A genome reference for cultivated species of the human gut microbiota.</title>
        <authorList>
            <person name="Zou Y."/>
            <person name="Xue W."/>
            <person name="Luo G."/>
        </authorList>
    </citation>
    <scope>NUCLEOTIDE SEQUENCE [LARGE SCALE GENOMIC DNA]</scope>
    <source>
        <strain evidence="1 2">TF09-12</strain>
    </source>
</reference>
<dbReference type="RefSeq" id="WP_181973547.1">
    <property type="nucleotide sequence ID" value="NZ_CABOGP010000137.1"/>
</dbReference>
<dbReference type="AlphaFoldDB" id="A0A3E4QBB9"/>
<gene>
    <name evidence="1" type="ORF">DXC89_11090</name>
</gene>
<dbReference type="EMBL" id="QSRD01000137">
    <property type="protein sequence ID" value="RGK91565.1"/>
    <property type="molecule type" value="Genomic_DNA"/>
</dbReference>
<name>A0A3E4QBB9_9BACT</name>
<proteinExistence type="predicted"/>
<dbReference type="Proteomes" id="UP000260835">
    <property type="component" value="Unassembled WGS sequence"/>
</dbReference>
<accession>A0A3E4QBB9</accession>
<feature type="non-terminal residue" evidence="1">
    <location>
        <position position="1"/>
    </location>
</feature>
<evidence type="ECO:0000313" key="2">
    <source>
        <dbReference type="Proteomes" id="UP000260835"/>
    </source>
</evidence>
<comment type="caution">
    <text evidence="1">The sequence shown here is derived from an EMBL/GenBank/DDBJ whole genome shotgun (WGS) entry which is preliminary data.</text>
</comment>
<organism evidence="1 2">
    <name type="scientific">Prevotella disiens</name>
    <dbReference type="NCBI Taxonomy" id="28130"/>
    <lineage>
        <taxon>Bacteria</taxon>
        <taxon>Pseudomonadati</taxon>
        <taxon>Bacteroidota</taxon>
        <taxon>Bacteroidia</taxon>
        <taxon>Bacteroidales</taxon>
        <taxon>Prevotellaceae</taxon>
        <taxon>Prevotella</taxon>
    </lineage>
</organism>
<protein>
    <submittedName>
        <fullName evidence="1">Uncharacterized protein</fullName>
    </submittedName>
</protein>
<evidence type="ECO:0000313" key="1">
    <source>
        <dbReference type="EMBL" id="RGK91565.1"/>
    </source>
</evidence>
<sequence>NEFFDISDRYTNFSNFAARYYKYVTKELKTMPYYVNLQIDPGWLSKVYKNAFMIDKRDDQPEKEVFSRMKWDIFCQLTKQNYVGKFHTKQSPNKPVELF</sequence>